<evidence type="ECO:0000256" key="1">
    <source>
        <dbReference type="SAM" id="SignalP"/>
    </source>
</evidence>
<keyword evidence="1" id="KW-0732">Signal</keyword>
<dbReference type="EMBL" id="CP037421">
    <property type="protein sequence ID" value="QDT30060.1"/>
    <property type="molecule type" value="Genomic_DNA"/>
</dbReference>
<accession>A0A517QEK8</accession>
<protein>
    <submittedName>
        <fullName evidence="2">Uncharacterized protein</fullName>
    </submittedName>
</protein>
<name>A0A517QEK8_9PLAN</name>
<dbReference type="RefSeq" id="WP_145451957.1">
    <property type="nucleotide sequence ID" value="NZ_CP037421.1"/>
</dbReference>
<sequence length="326" mass="37139" precursor="true">MLWICRVAVFSLILGSVAVPVRAEDTFPNARQPSDDVELKYWLENMSLYHHYTLDEMQRATGLPKSEIKAALKRFELQERLTPERKPGDVLTVKPYPGGRHPRIGFLEGAIDPQRETKISVFAPWDPASYVVLDLPEAIWSNLGLTYLAHTHVPTIWTKQNLELDPLEWSRHQNGNLSLSRTLPNGIAFGTQVVPRTDSVLMEMWLKNGTDKPLSKLRVQNCAMLKKMDGFTQQDNENKLFRAPYAACRSVKGDHWVIMAWTPCFKAWGNTKCPCLHSDPIFPDCPPGETRRVRGWFSFYTGTDIEGELKRIDASGWQTASLKQQD</sequence>
<reference evidence="2 3" key="1">
    <citation type="submission" date="2019-03" db="EMBL/GenBank/DDBJ databases">
        <title>Deep-cultivation of Planctomycetes and their phenomic and genomic characterization uncovers novel biology.</title>
        <authorList>
            <person name="Wiegand S."/>
            <person name="Jogler M."/>
            <person name="Boedeker C."/>
            <person name="Pinto D."/>
            <person name="Vollmers J."/>
            <person name="Rivas-Marin E."/>
            <person name="Kohn T."/>
            <person name="Peeters S.H."/>
            <person name="Heuer A."/>
            <person name="Rast P."/>
            <person name="Oberbeckmann S."/>
            <person name="Bunk B."/>
            <person name="Jeske O."/>
            <person name="Meyerdierks A."/>
            <person name="Storesund J.E."/>
            <person name="Kallscheuer N."/>
            <person name="Luecker S."/>
            <person name="Lage O.M."/>
            <person name="Pohl T."/>
            <person name="Merkel B.J."/>
            <person name="Hornburger P."/>
            <person name="Mueller R.-W."/>
            <person name="Bruemmer F."/>
            <person name="Labrenz M."/>
            <person name="Spormann A.M."/>
            <person name="Op den Camp H."/>
            <person name="Overmann J."/>
            <person name="Amann R."/>
            <person name="Jetten M.S.M."/>
            <person name="Mascher T."/>
            <person name="Medema M.H."/>
            <person name="Devos D.P."/>
            <person name="Kaster A.-K."/>
            <person name="Ovreas L."/>
            <person name="Rohde M."/>
            <person name="Galperin M.Y."/>
            <person name="Jogler C."/>
        </authorList>
    </citation>
    <scope>NUCLEOTIDE SEQUENCE [LARGE SCALE GENOMIC DNA]</scope>
    <source>
        <strain evidence="2 3">Enr10</strain>
    </source>
</reference>
<feature type="signal peptide" evidence="1">
    <location>
        <begin position="1"/>
        <end position="23"/>
    </location>
</feature>
<evidence type="ECO:0000313" key="3">
    <source>
        <dbReference type="Proteomes" id="UP000315647"/>
    </source>
</evidence>
<feature type="chain" id="PRO_5022005543" evidence="1">
    <location>
        <begin position="24"/>
        <end position="326"/>
    </location>
</feature>
<dbReference type="Proteomes" id="UP000315647">
    <property type="component" value="Chromosome"/>
</dbReference>
<proteinExistence type="predicted"/>
<keyword evidence="3" id="KW-1185">Reference proteome</keyword>
<dbReference type="AlphaFoldDB" id="A0A517QEK8"/>
<gene>
    <name evidence="2" type="ORF">Enr10x_54200</name>
</gene>
<evidence type="ECO:0000313" key="2">
    <source>
        <dbReference type="EMBL" id="QDT30060.1"/>
    </source>
</evidence>
<organism evidence="2 3">
    <name type="scientific">Gimesia panareensis</name>
    <dbReference type="NCBI Taxonomy" id="2527978"/>
    <lineage>
        <taxon>Bacteria</taxon>
        <taxon>Pseudomonadati</taxon>
        <taxon>Planctomycetota</taxon>
        <taxon>Planctomycetia</taxon>
        <taxon>Planctomycetales</taxon>
        <taxon>Planctomycetaceae</taxon>
        <taxon>Gimesia</taxon>
    </lineage>
</organism>